<evidence type="ECO:0000313" key="1">
    <source>
        <dbReference type="EMBL" id="RCN48169.1"/>
    </source>
</evidence>
<sequence length="183" mass="20533">MTRTAMAKLVGQGRVLAGVARCLQKLPQVRSLDLQNHIYYGLGVNQCYEEKRKAVDLGTSTLTIVGIQAAFETAKTVVGAIIAVRRASANEEKALCSNFSAGWSTFIRNLDLAMSEEDKEEHALAERNVFNTVRKMVKLMYKFRCPDASPRLLSSTPFARRKLHPRIPDRSKRFRKASICTRS</sequence>
<keyword evidence="2" id="KW-1185">Reference proteome</keyword>
<evidence type="ECO:0000313" key="2">
    <source>
        <dbReference type="Proteomes" id="UP000252519"/>
    </source>
</evidence>
<name>A0A368GXU4_ANCCA</name>
<organism evidence="1 2">
    <name type="scientific">Ancylostoma caninum</name>
    <name type="common">Dog hookworm</name>
    <dbReference type="NCBI Taxonomy" id="29170"/>
    <lineage>
        <taxon>Eukaryota</taxon>
        <taxon>Metazoa</taxon>
        <taxon>Ecdysozoa</taxon>
        <taxon>Nematoda</taxon>
        <taxon>Chromadorea</taxon>
        <taxon>Rhabditida</taxon>
        <taxon>Rhabditina</taxon>
        <taxon>Rhabditomorpha</taxon>
        <taxon>Strongyloidea</taxon>
        <taxon>Ancylostomatidae</taxon>
        <taxon>Ancylostomatinae</taxon>
        <taxon>Ancylostoma</taxon>
    </lineage>
</organism>
<reference evidence="1 2" key="1">
    <citation type="submission" date="2014-10" db="EMBL/GenBank/DDBJ databases">
        <title>Draft genome of the hookworm Ancylostoma caninum.</title>
        <authorList>
            <person name="Mitreva M."/>
        </authorList>
    </citation>
    <scope>NUCLEOTIDE SEQUENCE [LARGE SCALE GENOMIC DNA]</scope>
    <source>
        <strain evidence="1 2">Baltimore</strain>
    </source>
</reference>
<dbReference type="EMBL" id="JOJR01000050">
    <property type="protein sequence ID" value="RCN48169.1"/>
    <property type="molecule type" value="Genomic_DNA"/>
</dbReference>
<proteinExistence type="predicted"/>
<dbReference type="Proteomes" id="UP000252519">
    <property type="component" value="Unassembled WGS sequence"/>
</dbReference>
<accession>A0A368GXU4</accession>
<gene>
    <name evidence="1" type="ORF">ANCCAN_05714</name>
</gene>
<protein>
    <submittedName>
        <fullName evidence="1">Uncharacterized protein</fullName>
    </submittedName>
</protein>
<dbReference type="AlphaFoldDB" id="A0A368GXU4"/>
<comment type="caution">
    <text evidence="1">The sequence shown here is derived from an EMBL/GenBank/DDBJ whole genome shotgun (WGS) entry which is preliminary data.</text>
</comment>